<name>A0ABU1B1J3_9STRE</name>
<protein>
    <submittedName>
        <fullName evidence="2">Uncharacterized protein</fullName>
    </submittedName>
</protein>
<dbReference type="EMBL" id="JAVIBX010000006">
    <property type="protein sequence ID" value="MDQ8832728.1"/>
    <property type="molecule type" value="Genomic_DNA"/>
</dbReference>
<dbReference type="Proteomes" id="UP001228446">
    <property type="component" value="Unassembled WGS sequence"/>
</dbReference>
<sequence>MISNIITHIDIKLFSLILLAGYCFLLVNYPEKVDSFFAKFSVSFLVTFTIVNELVTLVYGMSG</sequence>
<evidence type="ECO:0000313" key="2">
    <source>
        <dbReference type="EMBL" id="MDQ8832728.1"/>
    </source>
</evidence>
<proteinExistence type="predicted"/>
<feature type="transmembrane region" description="Helical" evidence="1">
    <location>
        <begin position="12"/>
        <end position="30"/>
    </location>
</feature>
<keyword evidence="1" id="KW-0472">Membrane</keyword>
<accession>A0ABU1B1J3</accession>
<comment type="caution">
    <text evidence="2">The sequence shown here is derived from an EMBL/GenBank/DDBJ whole genome shotgun (WGS) entry which is preliminary data.</text>
</comment>
<reference evidence="2 3" key="1">
    <citation type="submission" date="2023-08" db="EMBL/GenBank/DDBJ databases">
        <title>Streptococcus ruminantium-associated sheep mastitis outbreak detected in Italy is distinct from bovine isolates.</title>
        <authorList>
            <person name="Rosa M.N."/>
            <person name="Vezina B."/>
            <person name="Tola S."/>
        </authorList>
    </citation>
    <scope>NUCLEOTIDE SEQUENCE [LARGE SCALE GENOMIC DNA]</scope>
    <source>
        <strain evidence="2 3">OM6730</strain>
    </source>
</reference>
<evidence type="ECO:0000256" key="1">
    <source>
        <dbReference type="SAM" id="Phobius"/>
    </source>
</evidence>
<keyword evidence="1" id="KW-1133">Transmembrane helix</keyword>
<evidence type="ECO:0000313" key="3">
    <source>
        <dbReference type="Proteomes" id="UP001228446"/>
    </source>
</evidence>
<organism evidence="2 3">
    <name type="scientific">Streptococcus ruminantium</name>
    <dbReference type="NCBI Taxonomy" id="1917441"/>
    <lineage>
        <taxon>Bacteria</taxon>
        <taxon>Bacillati</taxon>
        <taxon>Bacillota</taxon>
        <taxon>Bacilli</taxon>
        <taxon>Lactobacillales</taxon>
        <taxon>Streptococcaceae</taxon>
        <taxon>Streptococcus</taxon>
    </lineage>
</organism>
<keyword evidence="3" id="KW-1185">Reference proteome</keyword>
<keyword evidence="1" id="KW-0812">Transmembrane</keyword>
<feature type="transmembrane region" description="Helical" evidence="1">
    <location>
        <begin position="36"/>
        <end position="59"/>
    </location>
</feature>
<dbReference type="RefSeq" id="WP_024533166.1">
    <property type="nucleotide sequence ID" value="NZ_AP025331.1"/>
</dbReference>
<gene>
    <name evidence="2" type="ORF">RFF62_02745</name>
</gene>